<keyword evidence="1" id="KW-0614">Plasmid</keyword>
<geneLocation type="plasmid" evidence="1 2">
    <name>unnamed3</name>
</geneLocation>
<evidence type="ECO:0000313" key="1">
    <source>
        <dbReference type="EMBL" id="WAZ60505.1"/>
    </source>
</evidence>
<name>A0ABY7L7K7_CITFR</name>
<evidence type="ECO:0008006" key="3">
    <source>
        <dbReference type="Google" id="ProtNLM"/>
    </source>
</evidence>
<gene>
    <name evidence="1" type="ORF">O4000_27715</name>
</gene>
<accession>A0ABY7L7K7</accession>
<dbReference type="EMBL" id="CP114567">
    <property type="protein sequence ID" value="WAZ60505.1"/>
    <property type="molecule type" value="Genomic_DNA"/>
</dbReference>
<reference evidence="1" key="1">
    <citation type="submission" date="2022-12" db="EMBL/GenBank/DDBJ databases">
        <title>2953647.</title>
        <authorList>
            <person name="Hergert J."/>
            <person name="Casey R."/>
            <person name="Wagner J."/>
            <person name="Young E.L."/>
            <person name="Oakeson K.F."/>
        </authorList>
    </citation>
    <scope>NUCLEOTIDE SEQUENCE</scope>
    <source>
        <strain evidence="1">2953647</strain>
        <plasmid evidence="1">unnamed3</plasmid>
    </source>
</reference>
<sequence length="258" mass="30035">MGSMKELLFDMQEEHRDEWISINYPEAEEGTPEWDAAAQDYSWFPEAMEDAAEQQYFVASLASIPDRLQDAKDELLELENLMQFNQPRIVERMAYVHCVSVLDSFLMYSARALLSHPPHLHRFLQHASSFVRKDEKRDLLNRKWIEQEPEVDTPEQAYVWRAQALVAKMTFQNHKTISRYFSTMLTTPHEWPLKEIEGLIKLRNALVHRNGVTESLEPVYISSDSVQNAIRTVRAFIAVAAETLLQEDALYRTDDGIF</sequence>
<dbReference type="RefSeq" id="WP_062939618.1">
    <property type="nucleotide sequence ID" value="NZ_CP114567.1"/>
</dbReference>
<proteinExistence type="predicted"/>
<organism evidence="1 2">
    <name type="scientific">Citrobacter freundii</name>
    <dbReference type="NCBI Taxonomy" id="546"/>
    <lineage>
        <taxon>Bacteria</taxon>
        <taxon>Pseudomonadati</taxon>
        <taxon>Pseudomonadota</taxon>
        <taxon>Gammaproteobacteria</taxon>
        <taxon>Enterobacterales</taxon>
        <taxon>Enterobacteriaceae</taxon>
        <taxon>Citrobacter</taxon>
        <taxon>Citrobacter freundii complex</taxon>
    </lineage>
</organism>
<dbReference type="Proteomes" id="UP001164536">
    <property type="component" value="Plasmid unnamed3"/>
</dbReference>
<evidence type="ECO:0000313" key="2">
    <source>
        <dbReference type="Proteomes" id="UP001164536"/>
    </source>
</evidence>
<keyword evidence="2" id="KW-1185">Reference proteome</keyword>
<protein>
    <recommendedName>
        <fullName evidence="3">RiboL-PSP-HEPN domain-containing protein</fullName>
    </recommendedName>
</protein>